<dbReference type="PROSITE" id="PS51257">
    <property type="entry name" value="PROKAR_LIPOPROTEIN"/>
    <property type="match status" value="1"/>
</dbReference>
<accession>A0AB35RJ88</accession>
<dbReference type="EMBL" id="JAWJAC010000003">
    <property type="protein sequence ID" value="MDV2862099.1"/>
    <property type="molecule type" value="Genomic_DNA"/>
</dbReference>
<evidence type="ECO:0000313" key="2">
    <source>
        <dbReference type="EMBL" id="MDV2862099.1"/>
    </source>
</evidence>
<dbReference type="AlphaFoldDB" id="A0AB35RJ88"/>
<organism evidence="2 3">
    <name type="scientific">Phytobacter ursingii</name>
    <dbReference type="NCBI Taxonomy" id="1972431"/>
    <lineage>
        <taxon>Bacteria</taxon>
        <taxon>Pseudomonadati</taxon>
        <taxon>Pseudomonadota</taxon>
        <taxon>Gammaproteobacteria</taxon>
        <taxon>Enterobacterales</taxon>
        <taxon>Enterobacteriaceae</taxon>
        <taxon>Phytobacter</taxon>
    </lineage>
</organism>
<reference evidence="2 3" key="1">
    <citation type="submission" date="2023-10" db="EMBL/GenBank/DDBJ databases">
        <title>Phytobacter spp. The emergence of a new genus of hospital-origin enterobacteria encoding carbapenemases in Argentina.</title>
        <authorList>
            <person name="Vay C."/>
            <person name="Almuzara M."/>
            <person name="Traglia G.M."/>
            <person name="Campos J."/>
        </authorList>
    </citation>
    <scope>NUCLEOTIDE SEQUENCE [LARGE SCALE GENOMIC DNA]</scope>
    <source>
        <strain evidence="2 3">CVMA36</strain>
    </source>
</reference>
<sequence>MRKITSIVMISILAGCASEQQIRPQSDYYSREYQSATIYNAANLTEAQNKANRFCNGKAYDLPELHNNDLKKQQAEKNYRWTDPVGWHFVCTEIEAMRIRGMYGDQPSQARYEQLNKIKMAELDKQSQADYERRRERAKAPGFTSSSKVLPGGTIVTESYGNGIMCHGVSDENSAYTSCDDVHD</sequence>
<dbReference type="Proteomes" id="UP001286589">
    <property type="component" value="Unassembled WGS sequence"/>
</dbReference>
<feature type="region of interest" description="Disordered" evidence="1">
    <location>
        <begin position="125"/>
        <end position="146"/>
    </location>
</feature>
<proteinExistence type="predicted"/>
<keyword evidence="3" id="KW-1185">Reference proteome</keyword>
<gene>
    <name evidence="2" type="ORF">R0H02_06415</name>
</gene>
<evidence type="ECO:0000256" key="1">
    <source>
        <dbReference type="SAM" id="MobiDB-lite"/>
    </source>
</evidence>
<dbReference type="RefSeq" id="WP_317101461.1">
    <property type="nucleotide sequence ID" value="NZ_JAWJAC010000003.1"/>
</dbReference>
<evidence type="ECO:0008006" key="4">
    <source>
        <dbReference type="Google" id="ProtNLM"/>
    </source>
</evidence>
<feature type="compositionally biased region" description="Basic and acidic residues" evidence="1">
    <location>
        <begin position="125"/>
        <end position="139"/>
    </location>
</feature>
<protein>
    <recommendedName>
        <fullName evidence="4">Lipoprotein</fullName>
    </recommendedName>
</protein>
<comment type="caution">
    <text evidence="2">The sequence shown here is derived from an EMBL/GenBank/DDBJ whole genome shotgun (WGS) entry which is preliminary data.</text>
</comment>
<name>A0AB35RJ88_9ENTR</name>
<evidence type="ECO:0000313" key="3">
    <source>
        <dbReference type="Proteomes" id="UP001286589"/>
    </source>
</evidence>